<evidence type="ECO:0000256" key="11">
    <source>
        <dbReference type="ARBA" id="ARBA00023180"/>
    </source>
</evidence>
<dbReference type="InterPro" id="IPR055270">
    <property type="entry name" value="Glyco_tran_10_C"/>
</dbReference>
<dbReference type="GeneID" id="106460334"/>
<keyword evidence="11" id="KW-0325">Glycoprotein</keyword>
<dbReference type="Gene3D" id="3.40.50.11660">
    <property type="entry name" value="Glycosyl transferase family 10, C-terminal domain"/>
    <property type="match status" value="1"/>
</dbReference>
<evidence type="ECO:0000256" key="1">
    <source>
        <dbReference type="ARBA" id="ARBA00004447"/>
    </source>
</evidence>
<dbReference type="InterPro" id="IPR038577">
    <property type="entry name" value="GT10-like_C_sf"/>
</dbReference>
<evidence type="ECO:0000259" key="14">
    <source>
        <dbReference type="Pfam" id="PF17039"/>
    </source>
</evidence>
<evidence type="ECO:0000256" key="2">
    <source>
        <dbReference type="ARBA" id="ARBA00004922"/>
    </source>
</evidence>
<evidence type="ECO:0000256" key="5">
    <source>
        <dbReference type="ARBA" id="ARBA00022679"/>
    </source>
</evidence>
<dbReference type="Pfam" id="PF17039">
    <property type="entry name" value="Glyco_tran_10_N"/>
    <property type="match status" value="1"/>
</dbReference>
<keyword evidence="9 12" id="KW-0333">Golgi apparatus</keyword>
<keyword evidence="10" id="KW-0472">Membrane</keyword>
<dbReference type="EC" id="2.4.1.-" evidence="12"/>
<evidence type="ECO:0000256" key="7">
    <source>
        <dbReference type="ARBA" id="ARBA00022968"/>
    </source>
</evidence>
<comment type="pathway">
    <text evidence="2">Protein modification; protein glycosylation.</text>
</comment>
<dbReference type="PANTHER" id="PTHR48438:SF1">
    <property type="entry name" value="ALPHA-(1,3)-FUCOSYLTRANSFERASE C-RELATED"/>
    <property type="match status" value="1"/>
</dbReference>
<dbReference type="Pfam" id="PF00852">
    <property type="entry name" value="Glyco_transf_10"/>
    <property type="match status" value="1"/>
</dbReference>
<evidence type="ECO:0000313" key="15">
    <source>
        <dbReference type="Proteomes" id="UP000694941"/>
    </source>
</evidence>
<feature type="domain" description="Fucosyltransferase C-terminal" evidence="13">
    <location>
        <begin position="223"/>
        <end position="398"/>
    </location>
</feature>
<dbReference type="InterPro" id="IPR001503">
    <property type="entry name" value="Glyco_trans_10"/>
</dbReference>
<protein>
    <recommendedName>
        <fullName evidence="12">Fucosyltransferase</fullName>
        <ecNumber evidence="12">2.4.1.-</ecNumber>
    </recommendedName>
</protein>
<dbReference type="RefSeq" id="XP_013775480.1">
    <property type="nucleotide sequence ID" value="XM_013920026.2"/>
</dbReference>
<evidence type="ECO:0000256" key="4">
    <source>
        <dbReference type="ARBA" id="ARBA00022676"/>
    </source>
</evidence>
<dbReference type="SUPFAM" id="SSF53756">
    <property type="entry name" value="UDP-Glycosyltransferase/glycogen phosphorylase"/>
    <property type="match status" value="1"/>
</dbReference>
<evidence type="ECO:0000256" key="6">
    <source>
        <dbReference type="ARBA" id="ARBA00022692"/>
    </source>
</evidence>
<keyword evidence="7" id="KW-0735">Signal-anchor</keyword>
<keyword evidence="15" id="KW-1185">Reference proteome</keyword>
<keyword evidence="8" id="KW-1133">Transmembrane helix</keyword>
<evidence type="ECO:0000256" key="10">
    <source>
        <dbReference type="ARBA" id="ARBA00023136"/>
    </source>
</evidence>
<name>A0ABM1B5Y3_LIMPO</name>
<dbReference type="InterPro" id="IPR031481">
    <property type="entry name" value="Glyco_tran_10_N"/>
</dbReference>
<organism evidence="15 16">
    <name type="scientific">Limulus polyphemus</name>
    <name type="common">Atlantic horseshoe crab</name>
    <dbReference type="NCBI Taxonomy" id="6850"/>
    <lineage>
        <taxon>Eukaryota</taxon>
        <taxon>Metazoa</taxon>
        <taxon>Ecdysozoa</taxon>
        <taxon>Arthropoda</taxon>
        <taxon>Chelicerata</taxon>
        <taxon>Merostomata</taxon>
        <taxon>Xiphosura</taxon>
        <taxon>Limulidae</taxon>
        <taxon>Limulus</taxon>
    </lineage>
</organism>
<accession>A0ABM1B5Y3</accession>
<feature type="domain" description="Fucosyltransferase N-terminal" evidence="14">
    <location>
        <begin position="90"/>
        <end position="203"/>
    </location>
</feature>
<dbReference type="PANTHER" id="PTHR48438">
    <property type="entry name" value="ALPHA-(1,3)-FUCOSYLTRANSFERASE C-RELATED"/>
    <property type="match status" value="1"/>
</dbReference>
<evidence type="ECO:0000259" key="13">
    <source>
        <dbReference type="Pfam" id="PF00852"/>
    </source>
</evidence>
<keyword evidence="5 12" id="KW-0808">Transferase</keyword>
<evidence type="ECO:0000256" key="3">
    <source>
        <dbReference type="ARBA" id="ARBA00008919"/>
    </source>
</evidence>
<proteinExistence type="inferred from homology"/>
<evidence type="ECO:0000313" key="16">
    <source>
        <dbReference type="RefSeq" id="XP_013775480.1"/>
    </source>
</evidence>
<comment type="similarity">
    <text evidence="3 12">Belongs to the glycosyltransferase 10 family.</text>
</comment>
<evidence type="ECO:0000256" key="12">
    <source>
        <dbReference type="RuleBase" id="RU003832"/>
    </source>
</evidence>
<evidence type="ECO:0000256" key="9">
    <source>
        <dbReference type="ARBA" id="ARBA00023034"/>
    </source>
</evidence>
<comment type="subcellular location">
    <subcellularLocation>
        <location evidence="1 12">Golgi apparatus</location>
        <location evidence="1 12">Golgi stack membrane</location>
        <topology evidence="1 12">Single-pass type II membrane protein</topology>
    </subcellularLocation>
</comment>
<reference evidence="16" key="1">
    <citation type="submission" date="2025-08" db="UniProtKB">
        <authorList>
            <consortium name="RefSeq"/>
        </authorList>
    </citation>
    <scope>IDENTIFICATION</scope>
    <source>
        <tissue evidence="16">Muscle</tissue>
    </source>
</reference>
<evidence type="ECO:0000256" key="8">
    <source>
        <dbReference type="ARBA" id="ARBA00022989"/>
    </source>
</evidence>
<dbReference type="Proteomes" id="UP000694941">
    <property type="component" value="Unplaced"/>
</dbReference>
<keyword evidence="6 12" id="KW-0812">Transmembrane</keyword>
<keyword evidence="4 12" id="KW-0328">Glycosyltransferase</keyword>
<gene>
    <name evidence="16" type="primary">LOC106460334</name>
</gene>
<sequence>MLYIYYVPDDVNVQHSKLTLKVQKKTIFDLRLIKELKDQEFSFLTVNKRCVMNGTLISEEVVDDLASKKQPFCCFKNISVSSPDPLPGYKIIVLWTKILGRHDPRLFLGTKLFQNCDVKTCQTTFNKVEIIKSDAVIFHVYHLCDLNDMPQYRFGSQRWVAFMTEAPPHDKLRHGKSNFSIFNNIFNWSMTYRLDSHIPIPFGATFKRERVLSLNALTQDTIPTKTRLVAWFVSHCHTPAKRESFVEELQHYIKVDIVGRCGKIKCPYLGNECYAWLEKHYKFYLALENSVCKDYVTEKFFNVLDYNVVPIVLGGANYSDIAPPNSYIDARKFQSVEELAKFLLLVDKYDDLYNSYFEWKKTHRVERYGAGGHGWCELCAALHDRKLPANTIKDFHGWWYKESRCENLD</sequence>